<feature type="domain" description="ABM" evidence="1">
    <location>
        <begin position="3"/>
        <end position="92"/>
    </location>
</feature>
<sequence length="100" mass="11258">MITYLTLFTASDQSNAASLEPIFSVLRKNTPSEPGCISYEIYGDSTNPLVSYIIETWESQKSFEGHLEVVATNQYVEQALAFTAEPFKSIQLIEKFNLIK</sequence>
<dbReference type="EMBL" id="JACHCF010000010">
    <property type="protein sequence ID" value="MBB5622895.1"/>
    <property type="molecule type" value="Genomic_DNA"/>
</dbReference>
<evidence type="ECO:0000313" key="2">
    <source>
        <dbReference type="EMBL" id="MBB5622895.1"/>
    </source>
</evidence>
<dbReference type="AlphaFoldDB" id="A0A7W8YW64"/>
<protein>
    <submittedName>
        <fullName evidence="2">Quinol monooxygenase YgiN</fullName>
    </submittedName>
</protein>
<dbReference type="GO" id="GO:0004497">
    <property type="term" value="F:monooxygenase activity"/>
    <property type="evidence" value="ECO:0007669"/>
    <property type="project" value="UniProtKB-KW"/>
</dbReference>
<dbReference type="Proteomes" id="UP000537718">
    <property type="component" value="Unassembled WGS sequence"/>
</dbReference>
<comment type="caution">
    <text evidence="2">The sequence shown here is derived from an EMBL/GenBank/DDBJ whole genome shotgun (WGS) entry which is preliminary data.</text>
</comment>
<name>A0A7W8YW64_9SPHI</name>
<evidence type="ECO:0000259" key="1">
    <source>
        <dbReference type="PROSITE" id="PS51725"/>
    </source>
</evidence>
<dbReference type="InterPro" id="IPR007138">
    <property type="entry name" value="ABM_dom"/>
</dbReference>
<dbReference type="InterPro" id="IPR011008">
    <property type="entry name" value="Dimeric_a/b-barrel"/>
</dbReference>
<gene>
    <name evidence="2" type="ORF">HDE69_003977</name>
</gene>
<dbReference type="Gene3D" id="3.30.70.100">
    <property type="match status" value="1"/>
</dbReference>
<dbReference type="Pfam" id="PF03992">
    <property type="entry name" value="ABM"/>
    <property type="match status" value="1"/>
</dbReference>
<accession>A0A7W8YW64</accession>
<dbReference type="SUPFAM" id="SSF54909">
    <property type="entry name" value="Dimeric alpha+beta barrel"/>
    <property type="match status" value="1"/>
</dbReference>
<proteinExistence type="predicted"/>
<reference evidence="2 3" key="1">
    <citation type="submission" date="2020-08" db="EMBL/GenBank/DDBJ databases">
        <title>Genomic Encyclopedia of Type Strains, Phase IV (KMG-V): Genome sequencing to study the core and pangenomes of soil and plant-associated prokaryotes.</title>
        <authorList>
            <person name="Whitman W."/>
        </authorList>
    </citation>
    <scope>NUCLEOTIDE SEQUENCE [LARGE SCALE GENOMIC DNA]</scope>
    <source>
        <strain evidence="2 3">MP7CTX6</strain>
    </source>
</reference>
<keyword evidence="2" id="KW-0503">Monooxygenase</keyword>
<dbReference type="PROSITE" id="PS51725">
    <property type="entry name" value="ABM"/>
    <property type="match status" value="1"/>
</dbReference>
<organism evidence="2 3">
    <name type="scientific">Pedobacter cryoconitis</name>
    <dbReference type="NCBI Taxonomy" id="188932"/>
    <lineage>
        <taxon>Bacteria</taxon>
        <taxon>Pseudomonadati</taxon>
        <taxon>Bacteroidota</taxon>
        <taxon>Sphingobacteriia</taxon>
        <taxon>Sphingobacteriales</taxon>
        <taxon>Sphingobacteriaceae</taxon>
        <taxon>Pedobacter</taxon>
    </lineage>
</organism>
<keyword evidence="2" id="KW-0560">Oxidoreductase</keyword>
<dbReference type="RefSeq" id="WP_183869010.1">
    <property type="nucleotide sequence ID" value="NZ_JACHCF010000010.1"/>
</dbReference>
<evidence type="ECO:0000313" key="3">
    <source>
        <dbReference type="Proteomes" id="UP000537718"/>
    </source>
</evidence>